<dbReference type="AlphaFoldDB" id="A0A1I6TQK9"/>
<dbReference type="SUPFAM" id="SSF52317">
    <property type="entry name" value="Class I glutamine amidotransferase-like"/>
    <property type="match status" value="1"/>
</dbReference>
<dbReference type="InterPro" id="IPR018060">
    <property type="entry name" value="HTH_AraC"/>
</dbReference>
<dbReference type="PROSITE" id="PS01124">
    <property type="entry name" value="HTH_ARAC_FAMILY_2"/>
    <property type="match status" value="1"/>
</dbReference>
<evidence type="ECO:0000256" key="1">
    <source>
        <dbReference type="ARBA" id="ARBA00023015"/>
    </source>
</evidence>
<dbReference type="SMART" id="SM00342">
    <property type="entry name" value="HTH_ARAC"/>
    <property type="match status" value="1"/>
</dbReference>
<dbReference type="OrthoDB" id="9793422at2"/>
<protein>
    <submittedName>
        <fullName evidence="5">Transcriptional regulator, AraC family with amidase-like domain</fullName>
    </submittedName>
</protein>
<sequence length="327" mass="34273">MHRVTLLAYDGFQVLDATGPAAVFEVAGEFGGGYVLTLASSNGGPVRSSSGLVLQTAPLAEVGPGDTLLVPGAESLRAAIEDEALISGVRAAAADGRRVASVCSGAFVLAAAGLLDGRRAATHWAAVAELKRRHPKIRVDGESIFVEDRGVWTSAGVTAGIDLALAMVGRDCGDELARKVARKLVVYHRRPGSQSQHSALLEMVTPDNRFAPLLAWARSRLGEPLPVERLADQAALSVRQFTRAFTKSTGLAPAKAVERLRVEAARAAIEAGAPSLQMVALSTGFRGPDRMRRAFVRHTGLPPSACRGERTLSGSTEAGPVPDETSV</sequence>
<proteinExistence type="predicted"/>
<dbReference type="GO" id="GO:0003700">
    <property type="term" value="F:DNA-binding transcription factor activity"/>
    <property type="evidence" value="ECO:0007669"/>
    <property type="project" value="InterPro"/>
</dbReference>
<reference evidence="6" key="1">
    <citation type="submission" date="2016-10" db="EMBL/GenBank/DDBJ databases">
        <authorList>
            <person name="Varghese N."/>
            <person name="Submissions S."/>
        </authorList>
    </citation>
    <scope>NUCLEOTIDE SEQUENCE [LARGE SCALE GENOMIC DNA]</scope>
    <source>
        <strain evidence="6">CGMCC 1.10683</strain>
    </source>
</reference>
<dbReference type="SUPFAM" id="SSF46689">
    <property type="entry name" value="Homeodomain-like"/>
    <property type="match status" value="2"/>
</dbReference>
<accession>A0A1I6TQK9</accession>
<dbReference type="STRING" id="871741.SAMN05192570_0258"/>
<keyword evidence="1" id="KW-0805">Transcription regulation</keyword>
<dbReference type="PANTHER" id="PTHR43130:SF3">
    <property type="entry name" value="HTH-TYPE TRANSCRIPTIONAL REGULATOR RV1931C"/>
    <property type="match status" value="1"/>
</dbReference>
<dbReference type="CDD" id="cd03137">
    <property type="entry name" value="GATase1_AraC_1"/>
    <property type="match status" value="1"/>
</dbReference>
<evidence type="ECO:0000313" key="5">
    <source>
        <dbReference type="EMBL" id="SFS91460.1"/>
    </source>
</evidence>
<dbReference type="Pfam" id="PF01965">
    <property type="entry name" value="DJ-1_PfpI"/>
    <property type="match status" value="1"/>
</dbReference>
<dbReference type="Gene3D" id="3.40.50.880">
    <property type="match status" value="1"/>
</dbReference>
<dbReference type="InterPro" id="IPR009057">
    <property type="entry name" value="Homeodomain-like_sf"/>
</dbReference>
<evidence type="ECO:0000313" key="6">
    <source>
        <dbReference type="Proteomes" id="UP000198788"/>
    </source>
</evidence>
<evidence type="ECO:0000259" key="4">
    <source>
        <dbReference type="PROSITE" id="PS01124"/>
    </source>
</evidence>
<dbReference type="GO" id="GO:0043565">
    <property type="term" value="F:sequence-specific DNA binding"/>
    <property type="evidence" value="ECO:0007669"/>
    <property type="project" value="InterPro"/>
</dbReference>
<dbReference type="RefSeq" id="WP_092313828.1">
    <property type="nucleotide sequence ID" value="NZ_FOZV01000016.1"/>
</dbReference>
<dbReference type="EMBL" id="FOZV01000016">
    <property type="protein sequence ID" value="SFS91460.1"/>
    <property type="molecule type" value="Genomic_DNA"/>
</dbReference>
<evidence type="ECO:0000256" key="2">
    <source>
        <dbReference type="ARBA" id="ARBA00023163"/>
    </source>
</evidence>
<gene>
    <name evidence="5" type="ORF">SAMN05192570_0258</name>
</gene>
<feature type="region of interest" description="Disordered" evidence="3">
    <location>
        <begin position="300"/>
        <end position="327"/>
    </location>
</feature>
<organism evidence="5 6">
    <name type="scientific">Brevundimonas viscosa</name>
    <dbReference type="NCBI Taxonomy" id="871741"/>
    <lineage>
        <taxon>Bacteria</taxon>
        <taxon>Pseudomonadati</taxon>
        <taxon>Pseudomonadota</taxon>
        <taxon>Alphaproteobacteria</taxon>
        <taxon>Caulobacterales</taxon>
        <taxon>Caulobacteraceae</taxon>
        <taxon>Brevundimonas</taxon>
    </lineage>
</organism>
<dbReference type="InterPro" id="IPR029062">
    <property type="entry name" value="Class_I_gatase-like"/>
</dbReference>
<name>A0A1I6TQK9_9CAUL</name>
<evidence type="ECO:0000256" key="3">
    <source>
        <dbReference type="SAM" id="MobiDB-lite"/>
    </source>
</evidence>
<keyword evidence="2" id="KW-0804">Transcription</keyword>
<dbReference type="Gene3D" id="1.10.10.60">
    <property type="entry name" value="Homeodomain-like"/>
    <property type="match status" value="1"/>
</dbReference>
<dbReference type="Proteomes" id="UP000198788">
    <property type="component" value="Unassembled WGS sequence"/>
</dbReference>
<feature type="domain" description="HTH araC/xylS-type" evidence="4">
    <location>
        <begin position="211"/>
        <end position="309"/>
    </location>
</feature>
<dbReference type="InterPro" id="IPR052158">
    <property type="entry name" value="INH-QAR"/>
</dbReference>
<keyword evidence="6" id="KW-1185">Reference proteome</keyword>
<dbReference type="InterPro" id="IPR002818">
    <property type="entry name" value="DJ-1/PfpI"/>
</dbReference>
<dbReference type="Pfam" id="PF12833">
    <property type="entry name" value="HTH_18"/>
    <property type="match status" value="1"/>
</dbReference>
<dbReference type="PANTHER" id="PTHR43130">
    <property type="entry name" value="ARAC-FAMILY TRANSCRIPTIONAL REGULATOR"/>
    <property type="match status" value="1"/>
</dbReference>